<comment type="function">
    <text evidence="8 10">One of the primary rRNA binding proteins, it binds directly near the 3'-end of the 23S rRNA, where it nucleates assembly of the 50S subunit.</text>
</comment>
<dbReference type="eggNOG" id="COG0087">
    <property type="taxonomic scope" value="Bacteria"/>
</dbReference>
<dbReference type="PROSITE" id="PS00474">
    <property type="entry name" value="RIBOSOMAL_L3"/>
    <property type="match status" value="1"/>
</dbReference>
<dbReference type="SUPFAM" id="SSF50447">
    <property type="entry name" value="Translation proteins"/>
    <property type="match status" value="1"/>
</dbReference>
<evidence type="ECO:0000256" key="9">
    <source>
        <dbReference type="RuleBase" id="RU003905"/>
    </source>
</evidence>
<dbReference type="InterPro" id="IPR019927">
    <property type="entry name" value="Ribosomal_uL3_bac/org-type"/>
</dbReference>
<evidence type="ECO:0000256" key="6">
    <source>
        <dbReference type="ARBA" id="ARBA00023274"/>
    </source>
</evidence>
<gene>
    <name evidence="8" type="primary">rplC</name>
    <name evidence="12" type="ORF">LF41_2758</name>
</gene>
<evidence type="ECO:0000256" key="2">
    <source>
        <dbReference type="ARBA" id="ARBA00022481"/>
    </source>
</evidence>
<dbReference type="Gene3D" id="3.30.160.810">
    <property type="match status" value="1"/>
</dbReference>
<name>A0A0A2WI79_9GAMM</name>
<dbReference type="STRING" id="1300345.LF41_2758"/>
<dbReference type="OrthoDB" id="9806135at2"/>
<dbReference type="InterPro" id="IPR000597">
    <property type="entry name" value="Ribosomal_uL3"/>
</dbReference>
<evidence type="ECO:0000256" key="7">
    <source>
        <dbReference type="ARBA" id="ARBA00035243"/>
    </source>
</evidence>
<protein>
    <recommendedName>
        <fullName evidence="7 8">Large ribosomal subunit protein uL3</fullName>
    </recommendedName>
</protein>
<dbReference type="Proteomes" id="UP000030518">
    <property type="component" value="Unassembled WGS sequence"/>
</dbReference>
<organism evidence="12 13">
    <name type="scientific">Lysobacter dokdonensis DS-58</name>
    <dbReference type="NCBI Taxonomy" id="1300345"/>
    <lineage>
        <taxon>Bacteria</taxon>
        <taxon>Pseudomonadati</taxon>
        <taxon>Pseudomonadota</taxon>
        <taxon>Gammaproteobacteria</taxon>
        <taxon>Lysobacterales</taxon>
        <taxon>Lysobacteraceae</taxon>
        <taxon>Noviluteimonas</taxon>
    </lineage>
</organism>
<dbReference type="PANTHER" id="PTHR11229">
    <property type="entry name" value="50S RIBOSOMAL PROTEIN L3"/>
    <property type="match status" value="1"/>
</dbReference>
<dbReference type="GO" id="GO:0019843">
    <property type="term" value="F:rRNA binding"/>
    <property type="evidence" value="ECO:0007669"/>
    <property type="project" value="UniProtKB-UniRule"/>
</dbReference>
<feature type="compositionally biased region" description="Polar residues" evidence="11">
    <location>
        <begin position="142"/>
        <end position="159"/>
    </location>
</feature>
<dbReference type="PANTHER" id="PTHR11229:SF16">
    <property type="entry name" value="LARGE RIBOSOMAL SUBUNIT PROTEIN UL3C"/>
    <property type="match status" value="1"/>
</dbReference>
<dbReference type="InterPro" id="IPR019926">
    <property type="entry name" value="Ribosomal_uL3_CS"/>
</dbReference>
<dbReference type="PATRIC" id="fig|1300345.3.peg.1317"/>
<accession>A0A0A2WI79</accession>
<dbReference type="EMBL" id="JRKJ01000007">
    <property type="protein sequence ID" value="KGQ19503.1"/>
    <property type="molecule type" value="Genomic_DNA"/>
</dbReference>
<evidence type="ECO:0000256" key="8">
    <source>
        <dbReference type="HAMAP-Rule" id="MF_01325"/>
    </source>
</evidence>
<proteinExistence type="inferred from homology"/>
<dbReference type="HAMAP" id="MF_01325_B">
    <property type="entry name" value="Ribosomal_uL3_B"/>
    <property type="match status" value="1"/>
</dbReference>
<dbReference type="FunFam" id="3.30.160.810:FF:000001">
    <property type="entry name" value="50S ribosomal protein L3"/>
    <property type="match status" value="1"/>
</dbReference>
<evidence type="ECO:0000256" key="3">
    <source>
        <dbReference type="ARBA" id="ARBA00022730"/>
    </source>
</evidence>
<dbReference type="InterPro" id="IPR009000">
    <property type="entry name" value="Transl_B-barrel_sf"/>
</dbReference>
<dbReference type="GO" id="GO:0003735">
    <property type="term" value="F:structural constituent of ribosome"/>
    <property type="evidence" value="ECO:0007669"/>
    <property type="project" value="UniProtKB-UniRule"/>
</dbReference>
<evidence type="ECO:0000256" key="10">
    <source>
        <dbReference type="RuleBase" id="RU003906"/>
    </source>
</evidence>
<comment type="PTM">
    <text evidence="8">Methylated by PrmB.</text>
</comment>
<dbReference type="FunFam" id="2.40.30.10:FF:000004">
    <property type="entry name" value="50S ribosomal protein L3"/>
    <property type="match status" value="1"/>
</dbReference>
<evidence type="ECO:0000256" key="11">
    <source>
        <dbReference type="SAM" id="MobiDB-lite"/>
    </source>
</evidence>
<comment type="similarity">
    <text evidence="1 8 9">Belongs to the universal ribosomal protein uL3 family.</text>
</comment>
<dbReference type="RefSeq" id="WP_036167763.1">
    <property type="nucleotide sequence ID" value="NZ_JRKJ01000007.1"/>
</dbReference>
<dbReference type="Pfam" id="PF00297">
    <property type="entry name" value="Ribosomal_L3"/>
    <property type="match status" value="1"/>
</dbReference>
<evidence type="ECO:0000256" key="5">
    <source>
        <dbReference type="ARBA" id="ARBA00022980"/>
    </source>
</evidence>
<comment type="caution">
    <text evidence="12">The sequence shown here is derived from an EMBL/GenBank/DDBJ whole genome shotgun (WGS) entry which is preliminary data.</text>
</comment>
<evidence type="ECO:0000313" key="13">
    <source>
        <dbReference type="Proteomes" id="UP000030518"/>
    </source>
</evidence>
<keyword evidence="13" id="KW-1185">Reference proteome</keyword>
<dbReference type="Gene3D" id="2.40.30.10">
    <property type="entry name" value="Translation factors"/>
    <property type="match status" value="1"/>
</dbReference>
<evidence type="ECO:0000256" key="1">
    <source>
        <dbReference type="ARBA" id="ARBA00006540"/>
    </source>
</evidence>
<dbReference type="AlphaFoldDB" id="A0A0A2WI79"/>
<dbReference type="GO" id="GO:0006412">
    <property type="term" value="P:translation"/>
    <property type="evidence" value="ECO:0007669"/>
    <property type="project" value="UniProtKB-UniRule"/>
</dbReference>
<keyword evidence="4 8" id="KW-0694">RNA-binding</keyword>
<comment type="subunit">
    <text evidence="8 10">Part of the 50S ribosomal subunit. Forms a cluster with proteins L14 and L19.</text>
</comment>
<keyword evidence="3 8" id="KW-0699">rRNA-binding</keyword>
<evidence type="ECO:0000256" key="4">
    <source>
        <dbReference type="ARBA" id="ARBA00022884"/>
    </source>
</evidence>
<keyword evidence="5 8" id="KW-0689">Ribosomal protein</keyword>
<reference evidence="12 13" key="1">
    <citation type="submission" date="2014-09" db="EMBL/GenBank/DDBJ databases">
        <title>Genome sequences of Lysobacter dokdonensis DS-58.</title>
        <authorList>
            <person name="Kim J.F."/>
            <person name="Kwak M.-J."/>
        </authorList>
    </citation>
    <scope>NUCLEOTIDE SEQUENCE [LARGE SCALE GENOMIC DNA]</scope>
    <source>
        <strain evidence="12 13">DS-58</strain>
    </source>
</reference>
<keyword evidence="2 8" id="KW-0488">Methylation</keyword>
<dbReference type="NCBIfam" id="TIGR03625">
    <property type="entry name" value="L3_bact"/>
    <property type="match status" value="1"/>
</dbReference>
<keyword evidence="6 8" id="KW-0687">Ribonucleoprotein</keyword>
<evidence type="ECO:0000313" key="12">
    <source>
        <dbReference type="EMBL" id="KGQ19503.1"/>
    </source>
</evidence>
<feature type="modified residue" description="N5-methylglutamine" evidence="8">
    <location>
        <position position="158"/>
    </location>
</feature>
<dbReference type="GO" id="GO:0022625">
    <property type="term" value="C:cytosolic large ribosomal subunit"/>
    <property type="evidence" value="ECO:0007669"/>
    <property type="project" value="TreeGrafter"/>
</dbReference>
<sequence length="218" mass="23102">MTAKKYSLGIVGRKAGMSRVFTEDGKSIPVTLIEATPNRITQVKTVETDGYSAVQVTVGVKRAALVNKPEAGHLAKAKVEAGRGLWELRVADDKITDFQVGGEIRADIFEVGQVVDVQGITKGKGFQGTIKRWNFTMGDATHGNSLSHRSPGSIGQRQTPGRVFPGKKMSGHMGAETQTTQNLKVVKVDAERGLIAVRGAVPGAPGGDVIVRPTSKGV</sequence>
<feature type="region of interest" description="Disordered" evidence="11">
    <location>
        <begin position="141"/>
        <end position="174"/>
    </location>
</feature>